<comment type="caution">
    <text evidence="2">The sequence shown here is derived from an EMBL/GenBank/DDBJ whole genome shotgun (WGS) entry which is preliminary data.</text>
</comment>
<dbReference type="InterPro" id="IPR011990">
    <property type="entry name" value="TPR-like_helical_dom_sf"/>
</dbReference>
<dbReference type="OrthoDB" id="9814042at2"/>
<keyword evidence="3" id="KW-1185">Reference proteome</keyword>
<dbReference type="Pfam" id="PF13432">
    <property type="entry name" value="TPR_16"/>
    <property type="match status" value="1"/>
</dbReference>
<dbReference type="InterPro" id="IPR013360">
    <property type="entry name" value="Pilus_4_PilW"/>
</dbReference>
<dbReference type="InterPro" id="IPR019734">
    <property type="entry name" value="TPR_rpt"/>
</dbReference>
<dbReference type="SMART" id="SM00028">
    <property type="entry name" value="TPR"/>
    <property type="match status" value="5"/>
</dbReference>
<name>A0A8J2XMK7_9GAMM</name>
<proteinExistence type="predicted"/>
<dbReference type="Gene3D" id="3.30.70.1070">
    <property type="entry name" value="Sporulation related repeat"/>
    <property type="match status" value="1"/>
</dbReference>
<accession>A0A8J2XMK7</accession>
<dbReference type="EMBL" id="BMDX01000002">
    <property type="protein sequence ID" value="GGA65674.1"/>
    <property type="molecule type" value="Genomic_DNA"/>
</dbReference>
<sequence>MRYFLLLLSVLSVAGCVTETRVAGSNKQVVEQQADPVEAARTRVALGLRYLQNGDPAQAKYNLTKAKEHAPQLPEVHSALAYYYQRVSEPQLAEEAYRDALRYGANDGSVMNNYGVFLCQQGRYEKAIKQFSAAVREPTYIRVADAYENAGLCALGQSKPEDARDFFDKVLSYDASRPRTLLGLSDSYLQLGLIDSADFYFQRYLNRNSLDVDSTVLGYRLAVKQNNRQDIQKYRLILQSRYPQAYDALIRVPEASNQVSEQVRTEKAAKPEVASKATAAETAITIYKIQVAASVEPLSATYLQGRLIDKNLNVVEFEHDGWFKYFAGEYATVEAAEKAKALVKPKKAFIVGIANGQIVYSKY</sequence>
<organism evidence="2 3">
    <name type="scientific">Neiella marina</name>
    <dbReference type="NCBI Taxonomy" id="508461"/>
    <lineage>
        <taxon>Bacteria</taxon>
        <taxon>Pseudomonadati</taxon>
        <taxon>Pseudomonadota</taxon>
        <taxon>Gammaproteobacteria</taxon>
        <taxon>Alteromonadales</taxon>
        <taxon>Echinimonadaceae</taxon>
        <taxon>Neiella</taxon>
    </lineage>
</organism>
<evidence type="ECO:0000259" key="1">
    <source>
        <dbReference type="PROSITE" id="PS51724"/>
    </source>
</evidence>
<protein>
    <recommendedName>
        <fullName evidence="1">SPOR domain-containing protein</fullName>
    </recommendedName>
</protein>
<dbReference type="InterPro" id="IPR007730">
    <property type="entry name" value="SPOR-like_dom"/>
</dbReference>
<gene>
    <name evidence="2" type="ORF">GCM10011369_03930</name>
</gene>
<dbReference type="Proteomes" id="UP000619743">
    <property type="component" value="Unassembled WGS sequence"/>
</dbReference>
<dbReference type="PROSITE" id="PS51257">
    <property type="entry name" value="PROKAR_LIPOPROTEIN"/>
    <property type="match status" value="1"/>
</dbReference>
<dbReference type="Gene3D" id="1.25.40.10">
    <property type="entry name" value="Tetratricopeptide repeat domain"/>
    <property type="match status" value="1"/>
</dbReference>
<dbReference type="GO" id="GO:0042834">
    <property type="term" value="F:peptidoglycan binding"/>
    <property type="evidence" value="ECO:0007669"/>
    <property type="project" value="InterPro"/>
</dbReference>
<reference evidence="3" key="1">
    <citation type="journal article" date="2019" name="Int. J. Syst. Evol. Microbiol.">
        <title>The Global Catalogue of Microorganisms (GCM) 10K type strain sequencing project: providing services to taxonomists for standard genome sequencing and annotation.</title>
        <authorList>
            <consortium name="The Broad Institute Genomics Platform"/>
            <consortium name="The Broad Institute Genome Sequencing Center for Infectious Disease"/>
            <person name="Wu L."/>
            <person name="Ma J."/>
        </authorList>
    </citation>
    <scope>NUCLEOTIDE SEQUENCE [LARGE SCALE GENOMIC DNA]</scope>
    <source>
        <strain evidence="3">CGMCC 1.10130</strain>
    </source>
</reference>
<dbReference type="NCBIfam" id="TIGR02521">
    <property type="entry name" value="type_IV_pilW"/>
    <property type="match status" value="1"/>
</dbReference>
<feature type="domain" description="SPOR" evidence="1">
    <location>
        <begin position="281"/>
        <end position="361"/>
    </location>
</feature>
<dbReference type="SUPFAM" id="SSF48452">
    <property type="entry name" value="TPR-like"/>
    <property type="match status" value="1"/>
</dbReference>
<dbReference type="InterPro" id="IPR036680">
    <property type="entry name" value="SPOR-like_sf"/>
</dbReference>
<dbReference type="RefSeq" id="WP_087504613.1">
    <property type="nucleotide sequence ID" value="NZ_BMDX01000002.1"/>
</dbReference>
<dbReference type="Pfam" id="PF05036">
    <property type="entry name" value="SPOR"/>
    <property type="match status" value="1"/>
</dbReference>
<evidence type="ECO:0000313" key="2">
    <source>
        <dbReference type="EMBL" id="GGA65674.1"/>
    </source>
</evidence>
<evidence type="ECO:0000313" key="3">
    <source>
        <dbReference type="Proteomes" id="UP000619743"/>
    </source>
</evidence>
<dbReference type="PROSITE" id="PS51724">
    <property type="entry name" value="SPOR"/>
    <property type="match status" value="1"/>
</dbReference>
<dbReference type="SUPFAM" id="SSF110997">
    <property type="entry name" value="Sporulation related repeat"/>
    <property type="match status" value="1"/>
</dbReference>
<dbReference type="AlphaFoldDB" id="A0A8J2XMK7"/>